<reference evidence="8" key="2">
    <citation type="submission" date="2025-09" db="UniProtKB">
        <authorList>
            <consortium name="Ensembl"/>
        </authorList>
    </citation>
    <scope>IDENTIFICATION</scope>
</reference>
<evidence type="ECO:0000313" key="8">
    <source>
        <dbReference type="Ensembl" id="ENSOABP00000004921.2"/>
    </source>
</evidence>
<evidence type="ECO:0000259" key="7">
    <source>
        <dbReference type="PROSITE" id="PS50600"/>
    </source>
</evidence>
<feature type="compositionally biased region" description="Basic and acidic residues" evidence="6">
    <location>
        <begin position="818"/>
        <end position="829"/>
    </location>
</feature>
<dbReference type="SUPFAM" id="SSF54001">
    <property type="entry name" value="Cysteine proteinases"/>
    <property type="match status" value="1"/>
</dbReference>
<dbReference type="GO" id="GO:0005737">
    <property type="term" value="C:cytoplasm"/>
    <property type="evidence" value="ECO:0007669"/>
    <property type="project" value="TreeGrafter"/>
</dbReference>
<evidence type="ECO:0000256" key="4">
    <source>
        <dbReference type="ARBA" id="ARBA00022786"/>
    </source>
</evidence>
<comment type="similarity">
    <text evidence="1">Belongs to the peptidase C48 family.</text>
</comment>
<dbReference type="InterPro" id="IPR003653">
    <property type="entry name" value="Peptidase_C48_C"/>
</dbReference>
<keyword evidence="3" id="KW-0645">Protease</keyword>
<accession>A0A668RXC3</accession>
<evidence type="ECO:0000256" key="1">
    <source>
        <dbReference type="ARBA" id="ARBA00005234"/>
    </source>
</evidence>
<keyword evidence="4" id="KW-0833">Ubl conjugation pathway</keyword>
<feature type="compositionally biased region" description="Basic and acidic residues" evidence="6">
    <location>
        <begin position="610"/>
        <end position="630"/>
    </location>
</feature>
<dbReference type="PROSITE" id="PS50600">
    <property type="entry name" value="ULP_PROTEASE"/>
    <property type="match status" value="1"/>
</dbReference>
<feature type="region of interest" description="Disordered" evidence="6">
    <location>
        <begin position="57"/>
        <end position="148"/>
    </location>
</feature>
<keyword evidence="5" id="KW-0378">Hydrolase</keyword>
<dbReference type="GO" id="GO:0070139">
    <property type="term" value="F:SUMO-specific endopeptidase activity"/>
    <property type="evidence" value="ECO:0007669"/>
    <property type="project" value="TreeGrafter"/>
</dbReference>
<dbReference type="AlphaFoldDB" id="A0A668RXC3"/>
<proteinExistence type="inferred from homology"/>
<dbReference type="Pfam" id="PF02902">
    <property type="entry name" value="Peptidase_C48"/>
    <property type="match status" value="1"/>
</dbReference>
<evidence type="ECO:0000256" key="3">
    <source>
        <dbReference type="ARBA" id="ARBA00022670"/>
    </source>
</evidence>
<dbReference type="InterPro" id="IPR038765">
    <property type="entry name" value="Papain-like_cys_pep_sf"/>
</dbReference>
<sequence>MSFKPEYLGGLDGNTMRRRRRSRKVVNQRFSAFSHRKKPLLVLKDVLKTKFGMEYMERTKKTHSAKNRGQTPSRRRESGQCREETPTYRDTRSSQRETRNNRSKSVTPKRNQRTVTPTSQRLSLRRRPQNVDDQEDKEESKDIEEVIIGKDNTEDDRFAEVVDCGLSFSWEPVENIVPCDSIKDRWTDSEKDAQPNLKRKRRDSASQCNGTESPKRHCESVLPLTEEEEGRDGEAFSAPICHKDSREDGDLESLEHCIVQFTVGEDDGTEVLVPVINPDLEREDFTGSPRQSLSSTQDNGNQISPSEPIVLSSDDEEGGDVSRGCSQVCTLVAVEDAVIKGQSSQEAEDKQQHTAGMQVFQLVVHDSTLSVTSAPSLDIDYSCMELAFCGLHCGVYHGKANGPIAIKEEEIIIPLKDISEELEVKLTFERTELKRYSVWERQELEERQLHFKGDEQPTPAAVLLFCVSETAAASVQQDLCQLSAKKDGAVNTGKASPFILLTLREPLVGMEGALFRSLLDLVCLNDQTNLRHSTDRFSELGDVSPVLSLDDSIELIKRTGLDSFLLSMLGVTNTDTEPEEDKKPTAQKTDSVLETEIAPEPETEASLLKPKPDQEEQKLECPSDKEKEEPTPVYTMCHRRTRGSYSVSLCKPGSSWTKYKHQGLAHRLIQFPPPPMKGGITVTMEDLQCLDSGQYLNDVIIDFYLKYLLQNASASMVERSHIFSSFFYKQLTRRDNASEGGNSDSQRRHQRVKTWTRHVDIFKKDFLFVPVNQEAHWYLVVICFPGLDEPKIEGWMGKCSDVTEESESQDDAQGSKSFNDDVEKSPMRSDNIDTETGIFDSYLLCLWSVCPLCRPCILIMDSLKLSLHERVFKLLREYLQSEWEVRRGSPRDFGPDQMKSSHCHVPLQDNSSDCGLYLLQYVECFLKDPVVHFDLPLHLERWFPRQQVRRKRDEIRDLVLNLYRHQNLDNRLGKHMPKQIMCESITVVKPSLQSDIF</sequence>
<name>A0A668RXC3_OREAU</name>
<evidence type="ECO:0000313" key="9">
    <source>
        <dbReference type="Proteomes" id="UP000472276"/>
    </source>
</evidence>
<gene>
    <name evidence="8" type="primary">senp7</name>
</gene>
<dbReference type="PANTHER" id="PTHR46896:SF2">
    <property type="entry name" value="SENTRIN-SPECIFIC PROTEASE 7"/>
    <property type="match status" value="1"/>
</dbReference>
<feature type="compositionally biased region" description="Basic and acidic residues" evidence="6">
    <location>
        <begin position="138"/>
        <end position="148"/>
    </location>
</feature>
<dbReference type="Proteomes" id="UP000472276">
    <property type="component" value="Unassembled WGS sequence"/>
</dbReference>
<feature type="region of interest" description="Disordered" evidence="6">
    <location>
        <begin position="187"/>
        <end position="234"/>
    </location>
</feature>
<feature type="region of interest" description="Disordered" evidence="6">
    <location>
        <begin position="803"/>
        <end position="829"/>
    </location>
</feature>
<feature type="region of interest" description="Disordered" evidence="6">
    <location>
        <begin position="279"/>
        <end position="322"/>
    </location>
</feature>
<feature type="compositionally biased region" description="Polar residues" evidence="6">
    <location>
        <begin position="103"/>
        <end position="122"/>
    </location>
</feature>
<evidence type="ECO:0000256" key="6">
    <source>
        <dbReference type="SAM" id="MobiDB-lite"/>
    </source>
</evidence>
<reference evidence="8" key="1">
    <citation type="submission" date="2025-08" db="UniProtKB">
        <authorList>
            <consortium name="Ensembl"/>
        </authorList>
    </citation>
    <scope>IDENTIFICATION</scope>
</reference>
<feature type="region of interest" description="Disordered" evidence="6">
    <location>
        <begin position="1"/>
        <end position="23"/>
    </location>
</feature>
<feature type="compositionally biased region" description="Polar residues" evidence="6">
    <location>
        <begin position="288"/>
        <end position="305"/>
    </location>
</feature>
<dbReference type="InterPro" id="IPR051947">
    <property type="entry name" value="Sentrin-specific_protease"/>
</dbReference>
<dbReference type="GO" id="GO:0006508">
    <property type="term" value="P:proteolysis"/>
    <property type="evidence" value="ECO:0007669"/>
    <property type="project" value="UniProtKB-KW"/>
</dbReference>
<feature type="region of interest" description="Disordered" evidence="6">
    <location>
        <begin position="572"/>
        <end position="631"/>
    </location>
</feature>
<evidence type="ECO:0000256" key="2">
    <source>
        <dbReference type="ARBA" id="ARBA00022553"/>
    </source>
</evidence>
<dbReference type="PANTHER" id="PTHR46896">
    <property type="entry name" value="SENTRIN-SPECIFIC PROTEASE"/>
    <property type="match status" value="1"/>
</dbReference>
<evidence type="ECO:0000256" key="5">
    <source>
        <dbReference type="ARBA" id="ARBA00022801"/>
    </source>
</evidence>
<dbReference type="Gene3D" id="3.40.395.10">
    <property type="entry name" value="Adenoviral Proteinase, Chain A"/>
    <property type="match status" value="1"/>
</dbReference>
<feature type="compositionally biased region" description="Basic and acidic residues" evidence="6">
    <location>
        <begin position="74"/>
        <end position="100"/>
    </location>
</feature>
<dbReference type="GO" id="GO:0016926">
    <property type="term" value="P:protein desumoylation"/>
    <property type="evidence" value="ECO:0007669"/>
    <property type="project" value="TreeGrafter"/>
</dbReference>
<organism evidence="8 9">
    <name type="scientific">Oreochromis aureus</name>
    <name type="common">Israeli tilapia</name>
    <name type="synonym">Chromis aureus</name>
    <dbReference type="NCBI Taxonomy" id="47969"/>
    <lineage>
        <taxon>Eukaryota</taxon>
        <taxon>Metazoa</taxon>
        <taxon>Chordata</taxon>
        <taxon>Craniata</taxon>
        <taxon>Vertebrata</taxon>
        <taxon>Euteleostomi</taxon>
        <taxon>Actinopterygii</taxon>
        <taxon>Neopterygii</taxon>
        <taxon>Teleostei</taxon>
        <taxon>Neoteleostei</taxon>
        <taxon>Acanthomorphata</taxon>
        <taxon>Ovalentaria</taxon>
        <taxon>Cichlomorphae</taxon>
        <taxon>Cichliformes</taxon>
        <taxon>Cichlidae</taxon>
        <taxon>African cichlids</taxon>
        <taxon>Pseudocrenilabrinae</taxon>
        <taxon>Oreochromini</taxon>
        <taxon>Oreochromis</taxon>
    </lineage>
</organism>
<dbReference type="GO" id="GO:0005634">
    <property type="term" value="C:nucleus"/>
    <property type="evidence" value="ECO:0007669"/>
    <property type="project" value="TreeGrafter"/>
</dbReference>
<protein>
    <recommendedName>
        <fullName evidence="7">Ubiquitin-like protease family profile domain-containing protein</fullName>
    </recommendedName>
</protein>
<feature type="domain" description="Ubiquitin-like protease family profile" evidence="7">
    <location>
        <begin position="680"/>
        <end position="925"/>
    </location>
</feature>
<keyword evidence="2" id="KW-0597">Phosphoprotein</keyword>
<keyword evidence="9" id="KW-1185">Reference proteome</keyword>
<dbReference type="OMA" id="NDEWTNQ"/>
<dbReference type="Ensembl" id="ENSOABT00000005100.2">
    <property type="protein sequence ID" value="ENSOABP00000004921.2"/>
    <property type="gene ID" value="ENSOABG00000002787.2"/>
</dbReference>